<keyword evidence="7 18" id="KW-0812">Transmembrane</keyword>
<keyword evidence="8" id="KW-0630">Potassium</keyword>
<evidence type="ECO:0000256" key="3">
    <source>
        <dbReference type="ARBA" id="ARBA00022448"/>
    </source>
</evidence>
<name>A0A1B6KK47_9HEMI</name>
<reference evidence="19" key="1">
    <citation type="submission" date="2015-11" db="EMBL/GenBank/DDBJ databases">
        <title>De novo transcriptome assembly of four potential Pierce s Disease insect vectors from Arizona vineyards.</title>
        <authorList>
            <person name="Tassone E.E."/>
        </authorList>
    </citation>
    <scope>NUCLEOTIDE SEQUENCE</scope>
</reference>
<feature type="transmembrane region" description="Helical" evidence="18">
    <location>
        <begin position="92"/>
        <end position="114"/>
    </location>
</feature>
<evidence type="ECO:0000256" key="5">
    <source>
        <dbReference type="ARBA" id="ARBA00022538"/>
    </source>
</evidence>
<dbReference type="FunFam" id="2.60.40.1660:FF:000004">
    <property type="entry name" value="sodium/potassium-transporting ATPase subunit beta-2"/>
    <property type="match status" value="1"/>
</dbReference>
<keyword evidence="14" id="KW-1015">Disulfide bond</keyword>
<keyword evidence="10 18" id="KW-1133">Transmembrane helix</keyword>
<dbReference type="EMBL" id="GEBQ01028156">
    <property type="protein sequence ID" value="JAT11821.1"/>
    <property type="molecule type" value="Transcribed_RNA"/>
</dbReference>
<keyword evidence="4" id="KW-1003">Cell membrane</keyword>
<evidence type="ECO:0000256" key="9">
    <source>
        <dbReference type="ARBA" id="ARBA00022968"/>
    </source>
</evidence>
<evidence type="ECO:0000256" key="13">
    <source>
        <dbReference type="ARBA" id="ARBA00023136"/>
    </source>
</evidence>
<evidence type="ECO:0000256" key="18">
    <source>
        <dbReference type="SAM" id="Phobius"/>
    </source>
</evidence>
<evidence type="ECO:0000256" key="1">
    <source>
        <dbReference type="ARBA" id="ARBA00004401"/>
    </source>
</evidence>
<dbReference type="GO" id="GO:0005890">
    <property type="term" value="C:sodium:potassium-exchanging ATPase complex"/>
    <property type="evidence" value="ECO:0007669"/>
    <property type="project" value="InterPro"/>
</dbReference>
<evidence type="ECO:0008006" key="20">
    <source>
        <dbReference type="Google" id="ProtNLM"/>
    </source>
</evidence>
<dbReference type="GO" id="GO:0030007">
    <property type="term" value="P:intracellular potassium ion homeostasis"/>
    <property type="evidence" value="ECO:0007669"/>
    <property type="project" value="TreeGrafter"/>
</dbReference>
<dbReference type="InterPro" id="IPR000402">
    <property type="entry name" value="Na/K_ATPase_sub_beta"/>
</dbReference>
<organism evidence="19">
    <name type="scientific">Graphocephala atropunctata</name>
    <dbReference type="NCBI Taxonomy" id="36148"/>
    <lineage>
        <taxon>Eukaryota</taxon>
        <taxon>Metazoa</taxon>
        <taxon>Ecdysozoa</taxon>
        <taxon>Arthropoda</taxon>
        <taxon>Hexapoda</taxon>
        <taxon>Insecta</taxon>
        <taxon>Pterygota</taxon>
        <taxon>Neoptera</taxon>
        <taxon>Paraneoptera</taxon>
        <taxon>Hemiptera</taxon>
        <taxon>Auchenorrhyncha</taxon>
        <taxon>Membracoidea</taxon>
        <taxon>Cicadellidae</taxon>
        <taxon>Cicadellinae</taxon>
        <taxon>Cicadellini</taxon>
        <taxon>Graphocephala</taxon>
    </lineage>
</organism>
<dbReference type="InterPro" id="IPR038702">
    <property type="entry name" value="Na/K_ATPase_sub_beta_sf"/>
</dbReference>
<evidence type="ECO:0000256" key="17">
    <source>
        <dbReference type="ARBA" id="ARBA00025540"/>
    </source>
</evidence>
<keyword evidence="11" id="KW-0915">Sodium</keyword>
<dbReference type="GO" id="GO:0036376">
    <property type="term" value="P:sodium ion export across plasma membrane"/>
    <property type="evidence" value="ECO:0007669"/>
    <property type="project" value="TreeGrafter"/>
</dbReference>
<dbReference type="Gene3D" id="2.60.40.1660">
    <property type="entry name" value="Na, k-atpase alpha subunit"/>
    <property type="match status" value="1"/>
</dbReference>
<keyword evidence="5" id="KW-0633">Potassium transport</keyword>
<evidence type="ECO:0000256" key="12">
    <source>
        <dbReference type="ARBA" id="ARBA00023065"/>
    </source>
</evidence>
<protein>
    <recommendedName>
        <fullName evidence="20">Sodium/potassium-transporting ATPase subunit beta</fullName>
    </recommendedName>
</protein>
<keyword evidence="6" id="KW-0740">Sodium/potassium transport</keyword>
<dbReference type="AlphaFoldDB" id="A0A1B6KK47"/>
<evidence type="ECO:0000313" key="19">
    <source>
        <dbReference type="EMBL" id="JAT11821.1"/>
    </source>
</evidence>
<dbReference type="GO" id="GO:0001671">
    <property type="term" value="F:ATPase activator activity"/>
    <property type="evidence" value="ECO:0007669"/>
    <property type="project" value="TreeGrafter"/>
</dbReference>
<proteinExistence type="inferred from homology"/>
<sequence>VRGGGGSGGASQSVYSQQTTLGPADNMLSAPAAHMNKTPSTVSVAGKNGIGYTWEYATVPDNRSNWEKFKTTIWNPDTHQFLGRTGKSWGGIFIFYVIFYGALAVFFAICMKFLMMTIDDHYPKWQLDRSIIGTNPGMGYRPMAVEIEKGSLIWYSATNTSNVGTWVHSLNTFLDPYNNSQLLPGGGQNQQICDFDRPPAPGKVCAVEINSNAWGPCTFRTNYSFPQASPCIFLKLNRIYGWQPDLYNDVKALPGDMPEDLKKHINNTDKKHRNMVWVSCSGEAPNDRENIGEIEIYPRPGFPSYYYPYQNVKGYLSPIVAVHFKRPKLHILINVECRAWAKNIIYKRSLQNREGSVHFELLVD</sequence>
<keyword evidence="16" id="KW-0739">Sodium transport</keyword>
<evidence type="ECO:0000256" key="4">
    <source>
        <dbReference type="ARBA" id="ARBA00022475"/>
    </source>
</evidence>
<dbReference type="Pfam" id="PF00287">
    <property type="entry name" value="Na_K-ATPase"/>
    <property type="match status" value="1"/>
</dbReference>
<comment type="similarity">
    <text evidence="2">Belongs to the X(+)/potassium ATPases subunit beta family.</text>
</comment>
<dbReference type="PANTHER" id="PTHR11523:SF28">
    <property type="entry name" value="NA_K-ATPASE BETA SUBUNIT ISOFORM 4-RELATED"/>
    <property type="match status" value="1"/>
</dbReference>
<evidence type="ECO:0000256" key="14">
    <source>
        <dbReference type="ARBA" id="ARBA00023157"/>
    </source>
</evidence>
<evidence type="ECO:0000256" key="6">
    <source>
        <dbReference type="ARBA" id="ARBA00022607"/>
    </source>
</evidence>
<dbReference type="PANTHER" id="PTHR11523">
    <property type="entry name" value="SODIUM/POTASSIUM-DEPENDENT ATPASE BETA SUBUNIT"/>
    <property type="match status" value="1"/>
</dbReference>
<feature type="non-terminal residue" evidence="19">
    <location>
        <position position="1"/>
    </location>
</feature>
<keyword evidence="3" id="KW-0813">Transport</keyword>
<gene>
    <name evidence="19" type="ORF">g.34024</name>
</gene>
<evidence type="ECO:0000256" key="11">
    <source>
        <dbReference type="ARBA" id="ARBA00023053"/>
    </source>
</evidence>
<accession>A0A1B6KK47</accession>
<keyword evidence="12" id="KW-0406">Ion transport</keyword>
<evidence type="ECO:0000256" key="8">
    <source>
        <dbReference type="ARBA" id="ARBA00022958"/>
    </source>
</evidence>
<evidence type="ECO:0000256" key="10">
    <source>
        <dbReference type="ARBA" id="ARBA00022989"/>
    </source>
</evidence>
<dbReference type="GO" id="GO:0006883">
    <property type="term" value="P:intracellular sodium ion homeostasis"/>
    <property type="evidence" value="ECO:0007669"/>
    <property type="project" value="TreeGrafter"/>
</dbReference>
<keyword evidence="15" id="KW-0325">Glycoprotein</keyword>
<evidence type="ECO:0000256" key="7">
    <source>
        <dbReference type="ARBA" id="ARBA00022692"/>
    </source>
</evidence>
<evidence type="ECO:0000256" key="16">
    <source>
        <dbReference type="ARBA" id="ARBA00023201"/>
    </source>
</evidence>
<keyword evidence="9" id="KW-0735">Signal-anchor</keyword>
<evidence type="ECO:0000256" key="15">
    <source>
        <dbReference type="ARBA" id="ARBA00023180"/>
    </source>
</evidence>
<comment type="function">
    <text evidence="17">This is the non-catalytic component of the active enzyme, which catalyzes the hydrolysis of ATP coupled with the exchange of Na(+) and K(+) ions across the plasma membrane. The beta subunit regulates, through assembly of alpha/beta heterodimers, the number of sodium pumps transported to the plasma membrane.</text>
</comment>
<comment type="subcellular location">
    <subcellularLocation>
        <location evidence="1">Cell membrane</location>
        <topology evidence="1">Single-pass type II membrane protein</topology>
    </subcellularLocation>
</comment>
<evidence type="ECO:0000256" key="2">
    <source>
        <dbReference type="ARBA" id="ARBA00005876"/>
    </source>
</evidence>
<keyword evidence="13 18" id="KW-0472">Membrane</keyword>
<dbReference type="GO" id="GO:1990573">
    <property type="term" value="P:potassium ion import across plasma membrane"/>
    <property type="evidence" value="ECO:0007669"/>
    <property type="project" value="TreeGrafter"/>
</dbReference>